<dbReference type="EMBL" id="JAVLVU010000001">
    <property type="protein sequence ID" value="MDT3404504.1"/>
    <property type="molecule type" value="Genomic_DNA"/>
</dbReference>
<evidence type="ECO:0000313" key="1">
    <source>
        <dbReference type="EMBL" id="MDT3404504.1"/>
    </source>
</evidence>
<reference evidence="2" key="1">
    <citation type="submission" date="2023-07" db="EMBL/GenBank/DDBJ databases">
        <title>Functional and genomic diversity of the sorghum phyllosphere microbiome.</title>
        <authorList>
            <person name="Shade A."/>
        </authorList>
    </citation>
    <scope>NUCLEOTIDE SEQUENCE [LARGE SCALE GENOMIC DNA]</scope>
    <source>
        <strain evidence="2">SORGH_AS_0422</strain>
    </source>
</reference>
<dbReference type="RefSeq" id="WP_311951885.1">
    <property type="nucleotide sequence ID" value="NZ_JAVLVU010000001.1"/>
</dbReference>
<organism evidence="1 2">
    <name type="scientific">Mucilaginibacter terrae</name>
    <dbReference type="NCBI Taxonomy" id="1955052"/>
    <lineage>
        <taxon>Bacteria</taxon>
        <taxon>Pseudomonadati</taxon>
        <taxon>Bacteroidota</taxon>
        <taxon>Sphingobacteriia</taxon>
        <taxon>Sphingobacteriales</taxon>
        <taxon>Sphingobacteriaceae</taxon>
        <taxon>Mucilaginibacter</taxon>
    </lineage>
</organism>
<accession>A0ABU3GXK5</accession>
<keyword evidence="2" id="KW-1185">Reference proteome</keyword>
<comment type="caution">
    <text evidence="1">The sequence shown here is derived from an EMBL/GenBank/DDBJ whole genome shotgun (WGS) entry which is preliminary data.</text>
</comment>
<sequence>MSIHQHPMIFCTTFENHNTDCILQNRTVPTDILKETFAALSVQLRADPKTIVLYDINTATYNHDPID</sequence>
<evidence type="ECO:0000313" key="2">
    <source>
        <dbReference type="Proteomes" id="UP001258315"/>
    </source>
</evidence>
<gene>
    <name evidence="1" type="ORF">QE417_003576</name>
</gene>
<proteinExistence type="predicted"/>
<name>A0ABU3GXK5_9SPHI</name>
<dbReference type="Proteomes" id="UP001258315">
    <property type="component" value="Unassembled WGS sequence"/>
</dbReference>
<protein>
    <submittedName>
        <fullName evidence="1">Uncharacterized protein</fullName>
    </submittedName>
</protein>